<dbReference type="EMBL" id="JBBUTG010000072">
    <property type="protein sequence ID" value="MEK8035082.1"/>
    <property type="molecule type" value="Genomic_DNA"/>
</dbReference>
<dbReference type="RefSeq" id="WP_341429516.1">
    <property type="nucleotide sequence ID" value="NZ_JBBUTG010000072.1"/>
</dbReference>
<accession>A0ABU9BYL3</accession>
<organism evidence="1 2">
    <name type="scientific">Ideonella lacteola</name>
    <dbReference type="NCBI Taxonomy" id="2984193"/>
    <lineage>
        <taxon>Bacteria</taxon>
        <taxon>Pseudomonadati</taxon>
        <taxon>Pseudomonadota</taxon>
        <taxon>Betaproteobacteria</taxon>
        <taxon>Burkholderiales</taxon>
        <taxon>Sphaerotilaceae</taxon>
        <taxon>Ideonella</taxon>
    </lineage>
</organism>
<evidence type="ECO:0000313" key="1">
    <source>
        <dbReference type="EMBL" id="MEK8035082.1"/>
    </source>
</evidence>
<protein>
    <submittedName>
        <fullName evidence="1">Uncharacterized protein</fullName>
    </submittedName>
</protein>
<sequence>MLFGKSIAEVQAHFGNGRSIERAGELLFMPRRAFQYYVQAFAEFVMSSAAEGDSDSASPFLNLLVARERRDPGSVAQVYAALRPTVEHVAANQEYYDADPNIYGSFSDKAKELAVLCDALHNRRA</sequence>
<proteinExistence type="predicted"/>
<gene>
    <name evidence="1" type="ORF">AACH06_30055</name>
</gene>
<evidence type="ECO:0000313" key="2">
    <source>
        <dbReference type="Proteomes" id="UP001371218"/>
    </source>
</evidence>
<comment type="caution">
    <text evidence="1">The sequence shown here is derived from an EMBL/GenBank/DDBJ whole genome shotgun (WGS) entry which is preliminary data.</text>
</comment>
<reference evidence="1 2" key="1">
    <citation type="submission" date="2024-04" db="EMBL/GenBank/DDBJ databases">
        <title>Novel species of the genus Ideonella isolated from streams.</title>
        <authorList>
            <person name="Lu H."/>
        </authorList>
    </citation>
    <scope>NUCLEOTIDE SEQUENCE [LARGE SCALE GENOMIC DNA]</scope>
    <source>
        <strain evidence="1 2">DXS29W</strain>
    </source>
</reference>
<name>A0ABU9BYL3_9BURK</name>
<keyword evidence="2" id="KW-1185">Reference proteome</keyword>
<dbReference type="Proteomes" id="UP001371218">
    <property type="component" value="Unassembled WGS sequence"/>
</dbReference>